<dbReference type="EMBL" id="SDKM01000062">
    <property type="protein sequence ID" value="RYP81654.1"/>
    <property type="molecule type" value="Genomic_DNA"/>
</dbReference>
<reference evidence="2 3" key="1">
    <citation type="submission" date="2019-01" db="EMBL/GenBank/DDBJ databases">
        <title>Nocardioides guangzhouensis sp. nov., an actinobacterium isolated from soil.</title>
        <authorList>
            <person name="Fu Y."/>
            <person name="Cai Y."/>
            <person name="Lin Z."/>
            <person name="Chen P."/>
        </authorList>
    </citation>
    <scope>NUCLEOTIDE SEQUENCE [LARGE SCALE GENOMIC DNA]</scope>
    <source>
        <strain evidence="2 3">130</strain>
    </source>
</reference>
<feature type="domain" description="Mycothiol-dependent maleylpyruvate isomerase metal-binding" evidence="1">
    <location>
        <begin position="13"/>
        <end position="90"/>
    </location>
</feature>
<dbReference type="AlphaFoldDB" id="A0A4Q4Z449"/>
<dbReference type="Proteomes" id="UP000295198">
    <property type="component" value="Unassembled WGS sequence"/>
</dbReference>
<gene>
    <name evidence="2" type="ORF">EKO23_23255</name>
</gene>
<dbReference type="RefSeq" id="WP_134720871.1">
    <property type="nucleotide sequence ID" value="NZ_SDKM01000062.1"/>
</dbReference>
<dbReference type="GO" id="GO:0046872">
    <property type="term" value="F:metal ion binding"/>
    <property type="evidence" value="ECO:0007669"/>
    <property type="project" value="InterPro"/>
</dbReference>
<dbReference type="Pfam" id="PF11716">
    <property type="entry name" value="MDMPI_N"/>
    <property type="match status" value="1"/>
</dbReference>
<dbReference type="OrthoDB" id="3268903at2"/>
<dbReference type="InterPro" id="IPR024344">
    <property type="entry name" value="MDMPI_metal-binding"/>
</dbReference>
<evidence type="ECO:0000313" key="2">
    <source>
        <dbReference type="EMBL" id="RYP81654.1"/>
    </source>
</evidence>
<dbReference type="InterPro" id="IPR017517">
    <property type="entry name" value="Maleyloyr_isom"/>
</dbReference>
<keyword evidence="3" id="KW-1185">Reference proteome</keyword>
<proteinExistence type="predicted"/>
<sequence length="211" mass="23154">MLGRRTLARTERGRLCDTALETGPDAPTLCGDWDVRTLLAHLLVRERSPIAATGISVGPLAPLTEKAMEKYAARDFADIVETVRRARTPLALPVVDDVFNTLEFFVHHEDIRRAQPRWQPRTLTRAEESALWGSIRIGGRGLVRPAGVPVTIRRADGGATASLRRGDHPVLLTGLPSEVVLFLFGRKQTRGITLDGPEEAIEKLRAADLGL</sequence>
<dbReference type="InterPro" id="IPR034660">
    <property type="entry name" value="DinB/YfiT-like"/>
</dbReference>
<dbReference type="InterPro" id="IPR017519">
    <property type="entry name" value="CHP03085"/>
</dbReference>
<comment type="caution">
    <text evidence="2">The sequence shown here is derived from an EMBL/GenBank/DDBJ whole genome shotgun (WGS) entry which is preliminary data.</text>
</comment>
<dbReference type="NCBIfam" id="TIGR03083">
    <property type="entry name" value="maleylpyruvate isomerase family mycothiol-dependent enzyme"/>
    <property type="match status" value="1"/>
</dbReference>
<evidence type="ECO:0000313" key="3">
    <source>
        <dbReference type="Proteomes" id="UP000295198"/>
    </source>
</evidence>
<evidence type="ECO:0000259" key="1">
    <source>
        <dbReference type="Pfam" id="PF11716"/>
    </source>
</evidence>
<accession>A0A4Q4Z449</accession>
<name>A0A4Q4Z449_9ACTN</name>
<protein>
    <submittedName>
        <fullName evidence="2">TIGR03085 family protein</fullName>
    </submittedName>
</protein>
<dbReference type="SUPFAM" id="SSF109854">
    <property type="entry name" value="DinB/YfiT-like putative metalloenzymes"/>
    <property type="match status" value="1"/>
</dbReference>
<organism evidence="2 3">
    <name type="scientific">Nocardioides guangzhouensis</name>
    <dbReference type="NCBI Taxonomy" id="2497878"/>
    <lineage>
        <taxon>Bacteria</taxon>
        <taxon>Bacillati</taxon>
        <taxon>Actinomycetota</taxon>
        <taxon>Actinomycetes</taxon>
        <taxon>Propionibacteriales</taxon>
        <taxon>Nocardioidaceae</taxon>
        <taxon>Nocardioides</taxon>
    </lineage>
</organism>
<dbReference type="NCBIfam" id="TIGR03085">
    <property type="entry name" value="TIGR03085 family metal-binding protein"/>
    <property type="match status" value="1"/>
</dbReference>